<gene>
    <name evidence="1" type="ORF">EST35_0422</name>
</gene>
<dbReference type="EMBL" id="MK797984">
    <property type="protein sequence ID" value="QCG76290.1"/>
    <property type="molecule type" value="Genomic_DNA"/>
</dbReference>
<keyword evidence="2" id="KW-1185">Reference proteome</keyword>
<name>A0A4Y5JV82_9CAUD</name>
<evidence type="ECO:0000313" key="2">
    <source>
        <dbReference type="Proteomes" id="UP000316733"/>
    </source>
</evidence>
<dbReference type="Proteomes" id="UP000316733">
    <property type="component" value="Segment"/>
</dbReference>
<organism evidence="1 2">
    <name type="scientific">Pseudomonas phage vB_PaeM_PA5oct</name>
    <dbReference type="NCBI Taxonomy" id="2163605"/>
    <lineage>
        <taxon>Viruses</taxon>
        <taxon>Duplodnaviria</taxon>
        <taxon>Heunggongvirae</taxon>
        <taxon>Uroviricota</taxon>
        <taxon>Caudoviricetes</taxon>
        <taxon>Arenbergviridae</taxon>
        <taxon>Wroclawvirus</taxon>
        <taxon>Wroclawvirus PA5oct</taxon>
    </lineage>
</organism>
<accession>A0A4Y5JV82</accession>
<reference evidence="2" key="1">
    <citation type="journal article" date="2020" name="bioRxiv">
        <title>Integrative omics analysis of Pseudomonas aeruginosa virus PA5oct highlights the molecular complexity of jumbo phages.</title>
        <authorList>
            <person name="Lood C."/>
            <person name="Danis-Wlodarczyk K."/>
            <person name="Blasdel B.G."/>
            <person name="Jang H.B."/>
            <person name="Vandenheuvel D."/>
            <person name="Briers Y."/>
            <person name="Noben J.-P."/>
            <person name="van Noort V."/>
            <person name="Drulis-Kawa Z."/>
            <person name="Lavigne R."/>
        </authorList>
    </citation>
    <scope>NUCLEOTIDE SEQUENCE [LARGE SCALE GENOMIC DNA]</scope>
</reference>
<protein>
    <submittedName>
        <fullName evidence="1">Uncharacterized protein</fullName>
    </submittedName>
</protein>
<proteinExistence type="predicted"/>
<sequence length="172" mass="20131">MKGYDLIKEYYGTRVAKRSGIPLMNHIDEGLKILDTINSSYEVKEAFCLHPLLQNNEEFENNYDLVVSTGGLVTKSILLAMEYRHKANTYLCKKETDHWTVEYASKKIGHVIHPVKEMLIADKVQNFKDFKIYHKDTHKRSHQLSKYFKNWLTILEISDADAKDLEQVCYKD</sequence>
<evidence type="ECO:0000313" key="1">
    <source>
        <dbReference type="EMBL" id="QCG76290.1"/>
    </source>
</evidence>